<feature type="coiled-coil region" evidence="1">
    <location>
        <begin position="132"/>
        <end position="215"/>
    </location>
</feature>
<sequence length="538" mass="64640">MYLSNADQMQTQKSALPQVLESRERKQRLANSSVKVQLIQEQKQFRINEQIEITKRVKEAQLKKQQEIVQKQLQEQQNQKERAEQIRARFEQKEQELKRLKLEKSAKLGVEQDQLQQQNSNPANEQNFNPDFERTLKQKQEEELQKRILEEQRENIEAQKLLQKKKDAEEQKRKLELERSQQTEFILQKKKDETQQLLTKRLQDLKELNSQTELNKHKEHLLLLKQQEENEMRIRQSQNRTNSQIMFIQERKTLMKELDKIKLAQIENRTILQKQQQQQLEEENKLKKIKPVTLLYSKSTPKEPNAKQTVRIDVLQKQPRDEYILFFNKPKSTFKMFENVKIFDELQRLETYVYMHKFNINWNIPEINNQEEFEAENEKIFGLQKEWVQNLNLIRNEQHAQNSPAIAQLDVIVQLETQLLPAFQYCKCVGDIKTLMEETTQLRKIQIQMVNPEKDRQIFEKLQNEKLAQIEQYGYVLEALLHEQIEKRNKKLSGIERVIGLNQEFEFQLLQVESIDAYFACVRKYEREIQGTELDLVE</sequence>
<evidence type="ECO:0000256" key="1">
    <source>
        <dbReference type="SAM" id="Coils"/>
    </source>
</evidence>
<accession>A0ABP1HZG2</accession>
<evidence type="ECO:0000313" key="2">
    <source>
        <dbReference type="EMBL" id="CAL6005647.1"/>
    </source>
</evidence>
<keyword evidence="1" id="KW-0175">Coiled coil</keyword>
<dbReference type="Proteomes" id="UP001642409">
    <property type="component" value="Unassembled WGS sequence"/>
</dbReference>
<evidence type="ECO:0000313" key="3">
    <source>
        <dbReference type="Proteomes" id="UP001642409"/>
    </source>
</evidence>
<comment type="caution">
    <text evidence="2">The sequence shown here is derived from an EMBL/GenBank/DDBJ whole genome shotgun (WGS) entry which is preliminary data.</text>
</comment>
<feature type="coiled-coil region" evidence="1">
    <location>
        <begin position="59"/>
        <end position="103"/>
    </location>
</feature>
<dbReference type="EMBL" id="CAXDID020000051">
    <property type="protein sequence ID" value="CAL6005647.1"/>
    <property type="molecule type" value="Genomic_DNA"/>
</dbReference>
<name>A0ABP1HZG2_9EUKA</name>
<proteinExistence type="predicted"/>
<gene>
    <name evidence="2" type="ORF">HINF_LOCUS19573</name>
</gene>
<organism evidence="2 3">
    <name type="scientific">Hexamita inflata</name>
    <dbReference type="NCBI Taxonomy" id="28002"/>
    <lineage>
        <taxon>Eukaryota</taxon>
        <taxon>Metamonada</taxon>
        <taxon>Diplomonadida</taxon>
        <taxon>Hexamitidae</taxon>
        <taxon>Hexamitinae</taxon>
        <taxon>Hexamita</taxon>
    </lineage>
</organism>
<protein>
    <submittedName>
        <fullName evidence="2">Uncharacterized protein</fullName>
    </submittedName>
</protein>
<reference evidence="2 3" key="1">
    <citation type="submission" date="2024-07" db="EMBL/GenBank/DDBJ databases">
        <authorList>
            <person name="Akdeniz Z."/>
        </authorList>
    </citation>
    <scope>NUCLEOTIDE SEQUENCE [LARGE SCALE GENOMIC DNA]</scope>
</reference>
<keyword evidence="3" id="KW-1185">Reference proteome</keyword>